<keyword evidence="4" id="KW-0560">Oxidoreductase</keyword>
<dbReference type="HOGENOM" id="CLU_058132_0_2_1"/>
<name>A0A0D2BWJ0_9EURO</name>
<keyword evidence="8" id="KW-1185">Reference proteome</keyword>
<evidence type="ECO:0000256" key="2">
    <source>
        <dbReference type="ARBA" id="ARBA00022723"/>
    </source>
</evidence>
<dbReference type="OrthoDB" id="420380at2759"/>
<dbReference type="InterPro" id="IPR044862">
    <property type="entry name" value="Pro_4_hyd_alph_FE2OG_OXY"/>
</dbReference>
<dbReference type="InterPro" id="IPR045054">
    <property type="entry name" value="P4HA-like"/>
</dbReference>
<dbReference type="GeneID" id="27332771"/>
<dbReference type="RefSeq" id="XP_016235855.1">
    <property type="nucleotide sequence ID" value="XM_016380028.1"/>
</dbReference>
<evidence type="ECO:0000259" key="6">
    <source>
        <dbReference type="PROSITE" id="PS51471"/>
    </source>
</evidence>
<evidence type="ECO:0000256" key="3">
    <source>
        <dbReference type="ARBA" id="ARBA00022964"/>
    </source>
</evidence>
<keyword evidence="2" id="KW-0479">Metal-binding</keyword>
<dbReference type="GO" id="GO:0005506">
    <property type="term" value="F:iron ion binding"/>
    <property type="evidence" value="ECO:0007669"/>
    <property type="project" value="InterPro"/>
</dbReference>
<dbReference type="PANTHER" id="PTHR10869:SF242">
    <property type="entry name" value="PROLYL 4-HYDROXYLASE ALPHA SUBUNIT DOMAIN-CONTAINING PROTEIN"/>
    <property type="match status" value="1"/>
</dbReference>
<evidence type="ECO:0000256" key="1">
    <source>
        <dbReference type="ARBA" id="ARBA00001961"/>
    </source>
</evidence>
<dbReference type="GO" id="GO:0005783">
    <property type="term" value="C:endoplasmic reticulum"/>
    <property type="evidence" value="ECO:0007669"/>
    <property type="project" value="TreeGrafter"/>
</dbReference>
<dbReference type="Pfam" id="PF13640">
    <property type="entry name" value="2OG-FeII_Oxy_3"/>
    <property type="match status" value="1"/>
</dbReference>
<feature type="domain" description="Fe2OG dioxygenase" evidence="6">
    <location>
        <begin position="119"/>
        <end position="252"/>
    </location>
</feature>
<dbReference type="VEuPathDB" id="FungiDB:PV08_05688"/>
<accession>A0A0D2BWJ0</accession>
<comment type="cofactor">
    <cofactor evidence="1">
        <name>L-ascorbate</name>
        <dbReference type="ChEBI" id="CHEBI:38290"/>
    </cofactor>
</comment>
<dbReference type="EMBL" id="KN847495">
    <property type="protein sequence ID" value="KIW15639.1"/>
    <property type="molecule type" value="Genomic_DNA"/>
</dbReference>
<evidence type="ECO:0000313" key="7">
    <source>
        <dbReference type="EMBL" id="KIW15639.1"/>
    </source>
</evidence>
<dbReference type="PANTHER" id="PTHR10869">
    <property type="entry name" value="PROLYL 4-HYDROXYLASE ALPHA SUBUNIT"/>
    <property type="match status" value="1"/>
</dbReference>
<keyword evidence="3" id="KW-0223">Dioxygenase</keyword>
<dbReference type="SMART" id="SM00702">
    <property type="entry name" value="P4Hc"/>
    <property type="match status" value="1"/>
</dbReference>
<organism evidence="7 8">
    <name type="scientific">Exophiala spinifera</name>
    <dbReference type="NCBI Taxonomy" id="91928"/>
    <lineage>
        <taxon>Eukaryota</taxon>
        <taxon>Fungi</taxon>
        <taxon>Dikarya</taxon>
        <taxon>Ascomycota</taxon>
        <taxon>Pezizomycotina</taxon>
        <taxon>Eurotiomycetes</taxon>
        <taxon>Chaetothyriomycetidae</taxon>
        <taxon>Chaetothyriales</taxon>
        <taxon>Herpotrichiellaceae</taxon>
        <taxon>Exophiala</taxon>
    </lineage>
</organism>
<dbReference type="PROSITE" id="PS51471">
    <property type="entry name" value="FE2OG_OXY"/>
    <property type="match status" value="1"/>
</dbReference>
<evidence type="ECO:0000256" key="4">
    <source>
        <dbReference type="ARBA" id="ARBA00023002"/>
    </source>
</evidence>
<dbReference type="Proteomes" id="UP000053328">
    <property type="component" value="Unassembled WGS sequence"/>
</dbReference>
<protein>
    <recommendedName>
        <fullName evidence="6">Fe2OG dioxygenase domain-containing protein</fullName>
    </recommendedName>
</protein>
<evidence type="ECO:0000256" key="5">
    <source>
        <dbReference type="ARBA" id="ARBA00023004"/>
    </source>
</evidence>
<dbReference type="InterPro" id="IPR005123">
    <property type="entry name" value="Oxoglu/Fe-dep_dioxygenase_dom"/>
</dbReference>
<reference evidence="7 8" key="1">
    <citation type="submission" date="2015-01" db="EMBL/GenBank/DDBJ databases">
        <title>The Genome Sequence of Exophiala spinifera CBS89968.</title>
        <authorList>
            <consortium name="The Broad Institute Genomics Platform"/>
            <person name="Cuomo C."/>
            <person name="de Hoog S."/>
            <person name="Gorbushina A."/>
            <person name="Stielow B."/>
            <person name="Teixiera M."/>
            <person name="Abouelleil A."/>
            <person name="Chapman S.B."/>
            <person name="Priest M."/>
            <person name="Young S.K."/>
            <person name="Wortman J."/>
            <person name="Nusbaum C."/>
            <person name="Birren B."/>
        </authorList>
    </citation>
    <scope>NUCLEOTIDE SEQUENCE [LARGE SCALE GENOMIC DNA]</scope>
    <source>
        <strain evidence="7 8">CBS 89968</strain>
    </source>
</reference>
<dbReference type="AlphaFoldDB" id="A0A0D2BWJ0"/>
<dbReference type="GO" id="GO:0031418">
    <property type="term" value="F:L-ascorbic acid binding"/>
    <property type="evidence" value="ECO:0007669"/>
    <property type="project" value="InterPro"/>
</dbReference>
<dbReference type="Gene3D" id="2.60.120.620">
    <property type="entry name" value="q2cbj1_9rhob like domain"/>
    <property type="match status" value="1"/>
</dbReference>
<dbReference type="GO" id="GO:0004656">
    <property type="term" value="F:procollagen-proline 4-dioxygenase activity"/>
    <property type="evidence" value="ECO:0007669"/>
    <property type="project" value="TreeGrafter"/>
</dbReference>
<gene>
    <name evidence="7" type="ORF">PV08_05688</name>
</gene>
<sequence>MVALLQFSDWQRHLPFGIGDFGSSRSLSKAFKCVNKEYKTTILSRDPLLIYIHGFISTEESELLLKLGEPKFEPSRLGQNERNASVRSSTSATLLRNEPVVDCIAARALEFQGSAMEGVLDGLQLVRYTESQQYNAHFDWYRGEGNHDPEGRRYNRLTSFFVIVEATTDLDGGETHFPEVIQSPGLLPETAMDSIMSSQREEYPGLRVKPVVGNAIFWINLHPNGTGDERTLHAGLPVNRGRKTAMNIWPRVYF</sequence>
<keyword evidence="5" id="KW-0408">Iron</keyword>
<dbReference type="InterPro" id="IPR006620">
    <property type="entry name" value="Pro_4_hyd_alph"/>
</dbReference>
<proteinExistence type="predicted"/>
<dbReference type="STRING" id="91928.A0A0D2BWJ0"/>
<evidence type="ECO:0000313" key="8">
    <source>
        <dbReference type="Proteomes" id="UP000053328"/>
    </source>
</evidence>